<gene>
    <name evidence="1" type="ORF">Pta02_78410</name>
</gene>
<dbReference type="EMBL" id="BOOK01000081">
    <property type="protein sequence ID" value="GII05833.1"/>
    <property type="molecule type" value="Genomic_DNA"/>
</dbReference>
<proteinExistence type="predicted"/>
<evidence type="ECO:0008006" key="3">
    <source>
        <dbReference type="Google" id="ProtNLM"/>
    </source>
</evidence>
<organism evidence="1 2">
    <name type="scientific">Planobispora takensis</name>
    <dbReference type="NCBI Taxonomy" id="1367882"/>
    <lineage>
        <taxon>Bacteria</taxon>
        <taxon>Bacillati</taxon>
        <taxon>Actinomycetota</taxon>
        <taxon>Actinomycetes</taxon>
        <taxon>Streptosporangiales</taxon>
        <taxon>Streptosporangiaceae</taxon>
        <taxon>Planobispora</taxon>
    </lineage>
</organism>
<keyword evidence="2" id="KW-1185">Reference proteome</keyword>
<evidence type="ECO:0000313" key="1">
    <source>
        <dbReference type="EMBL" id="GII05833.1"/>
    </source>
</evidence>
<name>A0A8J3T504_9ACTN</name>
<protein>
    <recommendedName>
        <fullName evidence="3">MBL fold metallo-hydrolase</fullName>
    </recommendedName>
</protein>
<dbReference type="AlphaFoldDB" id="A0A8J3T504"/>
<reference evidence="1" key="1">
    <citation type="submission" date="2021-01" db="EMBL/GenBank/DDBJ databases">
        <title>Whole genome shotgun sequence of Planobispora takensis NBRC 109077.</title>
        <authorList>
            <person name="Komaki H."/>
            <person name="Tamura T."/>
        </authorList>
    </citation>
    <scope>NUCLEOTIDE SEQUENCE</scope>
    <source>
        <strain evidence="1">NBRC 109077</strain>
    </source>
</reference>
<dbReference type="RefSeq" id="WP_203880033.1">
    <property type="nucleotide sequence ID" value="NZ_BOOK01000081.1"/>
</dbReference>
<dbReference type="Proteomes" id="UP000634476">
    <property type="component" value="Unassembled WGS sequence"/>
</dbReference>
<evidence type="ECO:0000313" key="2">
    <source>
        <dbReference type="Proteomes" id="UP000634476"/>
    </source>
</evidence>
<sequence>MHHGDNLDDAGRALPARAPAQRTVLPVHYEGWQHFRENREDIERELAAGPRALRESLRWLTAGDPADVAV</sequence>
<comment type="caution">
    <text evidence="1">The sequence shown here is derived from an EMBL/GenBank/DDBJ whole genome shotgun (WGS) entry which is preliminary data.</text>
</comment>
<accession>A0A8J3T504</accession>